<reference evidence="2 4" key="2">
    <citation type="submission" date="2018-06" db="EMBL/GenBank/DDBJ databases">
        <authorList>
            <consortium name="Pathogen Informatics"/>
            <person name="Doyle S."/>
        </authorList>
    </citation>
    <scope>NUCLEOTIDE SEQUENCE [LARGE SCALE GENOMIC DNA]</scope>
    <source>
        <strain evidence="2 4">NCTC12022</strain>
    </source>
</reference>
<dbReference type="PATRIC" id="fig|453.4.peg.2831"/>
<dbReference type="Proteomes" id="UP000251942">
    <property type="component" value="Unassembled WGS sequence"/>
</dbReference>
<protein>
    <submittedName>
        <fullName evidence="1">Uncharacterized protein</fullName>
    </submittedName>
</protein>
<name>A0A0W0TIA9_9GAMM</name>
<evidence type="ECO:0000313" key="1">
    <source>
        <dbReference type="EMBL" id="KTC94917.1"/>
    </source>
</evidence>
<keyword evidence="3" id="KW-1185">Reference proteome</keyword>
<accession>A0A0W0TIA9</accession>
<dbReference type="Proteomes" id="UP000054698">
    <property type="component" value="Unassembled WGS sequence"/>
</dbReference>
<dbReference type="RefSeq" id="WP_058447428.1">
    <property type="nucleotide sequence ID" value="NZ_CAAAHT010000109.1"/>
</dbReference>
<evidence type="ECO:0000313" key="2">
    <source>
        <dbReference type="EMBL" id="SPX59817.1"/>
    </source>
</evidence>
<sequence>MRKLLLYNVDVALEYAENSFSVGEYTFYSSGKVNNGKYHCQNAYLTHNGKQFDSIIYKGGIYGNENSPRKRKLIEDILVIGSLLTGTNWALYSRRRYNNFFLVPSPYLANIRINGKKNIENYFETSLKSLYNPNWQIQFENGFHLRMIINSANNYTQESRFLANVIIWEWLYPHINNPKGATSKDESINLKTIFEFILCHYWPSHRENIEQHKAFIFHVLRNQLAHSGKIPINRHYAESWMKELKWDNPDDYGIKDYLSFFDVLTQIIVLKTLDINADVIAPKLHSFLDTGQLAF</sequence>
<evidence type="ECO:0000313" key="3">
    <source>
        <dbReference type="Proteomes" id="UP000054698"/>
    </source>
</evidence>
<gene>
    <name evidence="1" type="ORF">Lfee_2581</name>
    <name evidence="2" type="ORF">NCTC12022_00528</name>
</gene>
<reference evidence="1 3" key="1">
    <citation type="submission" date="2015-11" db="EMBL/GenBank/DDBJ databases">
        <title>Genomic analysis of 38 Legionella species identifies large and diverse effector repertoires.</title>
        <authorList>
            <person name="Burstein D."/>
            <person name="Amaro F."/>
            <person name="Zusman T."/>
            <person name="Lifshitz Z."/>
            <person name="Cohen O."/>
            <person name="Gilbert J.A."/>
            <person name="Pupko T."/>
            <person name="Shuman H.A."/>
            <person name="Segal G."/>
        </authorList>
    </citation>
    <scope>NUCLEOTIDE SEQUENCE [LARGE SCALE GENOMIC DNA]</scope>
    <source>
        <strain evidence="1 3">WO-44C</strain>
    </source>
</reference>
<organism evidence="1 3">
    <name type="scientific">Legionella feeleii</name>
    <dbReference type="NCBI Taxonomy" id="453"/>
    <lineage>
        <taxon>Bacteria</taxon>
        <taxon>Pseudomonadati</taxon>
        <taxon>Pseudomonadota</taxon>
        <taxon>Gammaproteobacteria</taxon>
        <taxon>Legionellales</taxon>
        <taxon>Legionellaceae</taxon>
        <taxon>Legionella</taxon>
    </lineage>
</organism>
<dbReference type="OrthoDB" id="9941393at2"/>
<evidence type="ECO:0000313" key="4">
    <source>
        <dbReference type="Proteomes" id="UP000251942"/>
    </source>
</evidence>
<proteinExistence type="predicted"/>
<dbReference type="EMBL" id="UASS01000003">
    <property type="protein sequence ID" value="SPX59817.1"/>
    <property type="molecule type" value="Genomic_DNA"/>
</dbReference>
<dbReference type="EMBL" id="LNYB01000085">
    <property type="protein sequence ID" value="KTC94917.1"/>
    <property type="molecule type" value="Genomic_DNA"/>
</dbReference>
<dbReference type="AlphaFoldDB" id="A0A0W0TIA9"/>